<accession>A0ACC0C8M8</accession>
<sequence>MKESTWSKFWQSMEKNHPTADDRLTPTIDGLWMTTFVTAFLGGNLLCKKEPKLLNAWVYEAFFFIGSSLEVEASNPQ</sequence>
<dbReference type="EMBL" id="CM044701">
    <property type="protein sequence ID" value="KAI5681304.1"/>
    <property type="molecule type" value="Genomic_DNA"/>
</dbReference>
<comment type="caution">
    <text evidence="1">The sequence shown here is derived from an EMBL/GenBank/DDBJ whole genome shotgun (WGS) entry which is preliminary data.</text>
</comment>
<keyword evidence="2" id="KW-1185">Reference proteome</keyword>
<gene>
    <name evidence="1" type="ORF">M9H77_02531</name>
</gene>
<dbReference type="Proteomes" id="UP001060085">
    <property type="component" value="Linkage Group LG01"/>
</dbReference>
<evidence type="ECO:0000313" key="2">
    <source>
        <dbReference type="Proteomes" id="UP001060085"/>
    </source>
</evidence>
<protein>
    <submittedName>
        <fullName evidence="1">Uncharacterized protein</fullName>
    </submittedName>
</protein>
<name>A0ACC0C8M8_CATRO</name>
<evidence type="ECO:0000313" key="1">
    <source>
        <dbReference type="EMBL" id="KAI5681304.1"/>
    </source>
</evidence>
<proteinExistence type="predicted"/>
<reference evidence="2" key="1">
    <citation type="journal article" date="2023" name="Nat. Plants">
        <title>Single-cell RNA sequencing provides a high-resolution roadmap for understanding the multicellular compartmentation of specialized metabolism.</title>
        <authorList>
            <person name="Sun S."/>
            <person name="Shen X."/>
            <person name="Li Y."/>
            <person name="Li Y."/>
            <person name="Wang S."/>
            <person name="Li R."/>
            <person name="Zhang H."/>
            <person name="Shen G."/>
            <person name="Guo B."/>
            <person name="Wei J."/>
            <person name="Xu J."/>
            <person name="St-Pierre B."/>
            <person name="Chen S."/>
            <person name="Sun C."/>
        </authorList>
    </citation>
    <scope>NUCLEOTIDE SEQUENCE [LARGE SCALE GENOMIC DNA]</scope>
</reference>
<organism evidence="1 2">
    <name type="scientific">Catharanthus roseus</name>
    <name type="common">Madagascar periwinkle</name>
    <name type="synonym">Vinca rosea</name>
    <dbReference type="NCBI Taxonomy" id="4058"/>
    <lineage>
        <taxon>Eukaryota</taxon>
        <taxon>Viridiplantae</taxon>
        <taxon>Streptophyta</taxon>
        <taxon>Embryophyta</taxon>
        <taxon>Tracheophyta</taxon>
        <taxon>Spermatophyta</taxon>
        <taxon>Magnoliopsida</taxon>
        <taxon>eudicotyledons</taxon>
        <taxon>Gunneridae</taxon>
        <taxon>Pentapetalae</taxon>
        <taxon>asterids</taxon>
        <taxon>lamiids</taxon>
        <taxon>Gentianales</taxon>
        <taxon>Apocynaceae</taxon>
        <taxon>Rauvolfioideae</taxon>
        <taxon>Vinceae</taxon>
        <taxon>Catharanthinae</taxon>
        <taxon>Catharanthus</taxon>
    </lineage>
</organism>